<dbReference type="Pfam" id="PF00072">
    <property type="entry name" value="Response_reg"/>
    <property type="match status" value="1"/>
</dbReference>
<evidence type="ECO:0000259" key="3">
    <source>
        <dbReference type="PROSITE" id="PS50110"/>
    </source>
</evidence>
<accession>A0ABV8SN13</accession>
<organism evidence="4 5">
    <name type="scientific">Steroidobacter flavus</name>
    <dbReference type="NCBI Taxonomy" id="1842136"/>
    <lineage>
        <taxon>Bacteria</taxon>
        <taxon>Pseudomonadati</taxon>
        <taxon>Pseudomonadota</taxon>
        <taxon>Gammaproteobacteria</taxon>
        <taxon>Steroidobacterales</taxon>
        <taxon>Steroidobacteraceae</taxon>
        <taxon>Steroidobacter</taxon>
    </lineage>
</organism>
<dbReference type="SUPFAM" id="SSF52172">
    <property type="entry name" value="CheY-like"/>
    <property type="match status" value="1"/>
</dbReference>
<dbReference type="PANTHER" id="PTHR44591">
    <property type="entry name" value="STRESS RESPONSE REGULATOR PROTEIN 1"/>
    <property type="match status" value="1"/>
</dbReference>
<dbReference type="Gene3D" id="3.40.50.2300">
    <property type="match status" value="1"/>
</dbReference>
<reference evidence="5" key="1">
    <citation type="journal article" date="2019" name="Int. J. Syst. Evol. Microbiol.">
        <title>The Global Catalogue of Microorganisms (GCM) 10K type strain sequencing project: providing services to taxonomists for standard genome sequencing and annotation.</title>
        <authorList>
            <consortium name="The Broad Institute Genomics Platform"/>
            <consortium name="The Broad Institute Genome Sequencing Center for Infectious Disease"/>
            <person name="Wu L."/>
            <person name="Ma J."/>
        </authorList>
    </citation>
    <scope>NUCLEOTIDE SEQUENCE [LARGE SCALE GENOMIC DNA]</scope>
    <source>
        <strain evidence="5">CGMCC 1.10759</strain>
    </source>
</reference>
<gene>
    <name evidence="4" type="ORF">ACFPN2_06420</name>
</gene>
<proteinExistence type="predicted"/>
<dbReference type="PANTHER" id="PTHR44591:SF25">
    <property type="entry name" value="CHEMOTAXIS TWO-COMPONENT RESPONSE REGULATOR"/>
    <property type="match status" value="1"/>
</dbReference>
<sequence length="122" mass="13131">MKTVLIVDDSASMRQVCTSALSRGGYNVVEASDGRDGLSKLAAAQKVHLIISDVNMPVMDGLTFAREVKAQPAYKFMPIIMLTTEAGEEKKAQGRAAGVKAWMVKPFQPQVLLDAVAKLVLP</sequence>
<keyword evidence="1 2" id="KW-0597">Phosphoprotein</keyword>
<evidence type="ECO:0000313" key="4">
    <source>
        <dbReference type="EMBL" id="MFC4308710.1"/>
    </source>
</evidence>
<dbReference type="Proteomes" id="UP001595904">
    <property type="component" value="Unassembled WGS sequence"/>
</dbReference>
<keyword evidence="5" id="KW-1185">Reference proteome</keyword>
<evidence type="ECO:0000313" key="5">
    <source>
        <dbReference type="Proteomes" id="UP001595904"/>
    </source>
</evidence>
<feature type="modified residue" description="4-aspartylphosphate" evidence="2">
    <location>
        <position position="53"/>
    </location>
</feature>
<protein>
    <submittedName>
        <fullName evidence="4">Response regulator</fullName>
    </submittedName>
</protein>
<name>A0ABV8SN13_9GAMM</name>
<comment type="caution">
    <text evidence="4">The sequence shown here is derived from an EMBL/GenBank/DDBJ whole genome shotgun (WGS) entry which is preliminary data.</text>
</comment>
<evidence type="ECO:0000256" key="2">
    <source>
        <dbReference type="PROSITE-ProRule" id="PRU00169"/>
    </source>
</evidence>
<evidence type="ECO:0000256" key="1">
    <source>
        <dbReference type="ARBA" id="ARBA00022553"/>
    </source>
</evidence>
<feature type="domain" description="Response regulatory" evidence="3">
    <location>
        <begin position="3"/>
        <end position="120"/>
    </location>
</feature>
<dbReference type="RefSeq" id="WP_380595794.1">
    <property type="nucleotide sequence ID" value="NZ_JBHSDU010000003.1"/>
</dbReference>
<dbReference type="SMART" id="SM00448">
    <property type="entry name" value="REC"/>
    <property type="match status" value="1"/>
</dbReference>
<dbReference type="PROSITE" id="PS50110">
    <property type="entry name" value="RESPONSE_REGULATORY"/>
    <property type="match status" value="1"/>
</dbReference>
<dbReference type="InterPro" id="IPR001789">
    <property type="entry name" value="Sig_transdc_resp-reg_receiver"/>
</dbReference>
<dbReference type="EMBL" id="JBHSDU010000003">
    <property type="protein sequence ID" value="MFC4308710.1"/>
    <property type="molecule type" value="Genomic_DNA"/>
</dbReference>
<dbReference type="InterPro" id="IPR050595">
    <property type="entry name" value="Bact_response_regulator"/>
</dbReference>
<dbReference type="InterPro" id="IPR011006">
    <property type="entry name" value="CheY-like_superfamily"/>
</dbReference>